<protein>
    <submittedName>
        <fullName evidence="3">DUF45 domain-containing protein</fullName>
    </submittedName>
</protein>
<comment type="caution">
    <text evidence="3">The sequence shown here is derived from an EMBL/GenBank/DDBJ whole genome shotgun (WGS) entry which is preliminary data.</text>
</comment>
<name>A0A6I3INU7_9MICO</name>
<dbReference type="InterPro" id="IPR053136">
    <property type="entry name" value="UTP_pyrophosphatase-like"/>
</dbReference>
<sequence>MSEVEVRRSTRRRRTVSAYREGDRIVVLIPAGHSRRQEQEWIEQMVGRIEAREQRVRPSDERLAARAAELSHSYLGGLAKPTSITWVSNQRRRWGSCTPADGTIRVSHRVATLPVWVQDYVILHELAHLLQPGHGPEFWRLLRTYPKLERAKGFLEGVAHGSREDAPPGEPGAAGDCVDE</sequence>
<dbReference type="Gene3D" id="3.30.2010.10">
    <property type="entry name" value="Metalloproteases ('zincins'), catalytic domain"/>
    <property type="match status" value="1"/>
</dbReference>
<proteinExistence type="predicted"/>
<dbReference type="CDD" id="cd07344">
    <property type="entry name" value="M48_yhfN_like"/>
    <property type="match status" value="1"/>
</dbReference>
<accession>A0A6I3INU7</accession>
<evidence type="ECO:0000313" key="4">
    <source>
        <dbReference type="Proteomes" id="UP000431092"/>
    </source>
</evidence>
<dbReference type="InterPro" id="IPR002725">
    <property type="entry name" value="YgjP-like_metallopeptidase"/>
</dbReference>
<dbReference type="Proteomes" id="UP000431092">
    <property type="component" value="Unassembled WGS sequence"/>
</dbReference>
<reference evidence="3 4" key="1">
    <citation type="submission" date="2019-11" db="EMBL/GenBank/DDBJ databases">
        <title>Whole genome sequencing identifies a novel species of the genus Arsenicicoccus isolated from human blood.</title>
        <authorList>
            <person name="Jeong J.H."/>
            <person name="Kweon O.J."/>
            <person name="Kim H.R."/>
            <person name="Kim T.-H."/>
            <person name="Ha S.-M."/>
            <person name="Lee M.-K."/>
        </authorList>
    </citation>
    <scope>NUCLEOTIDE SEQUENCE [LARGE SCALE GENOMIC DNA]</scope>
    <source>
        <strain evidence="3 4">MKL-02</strain>
    </source>
</reference>
<keyword evidence="4" id="KW-1185">Reference proteome</keyword>
<gene>
    <name evidence="3" type="ORF">GGG17_15535</name>
</gene>
<dbReference type="PANTHER" id="PTHR30399:SF1">
    <property type="entry name" value="UTP PYROPHOSPHATASE"/>
    <property type="match status" value="1"/>
</dbReference>
<feature type="domain" description="YgjP-like metallopeptidase" evidence="2">
    <location>
        <begin position="85"/>
        <end position="152"/>
    </location>
</feature>
<evidence type="ECO:0000256" key="1">
    <source>
        <dbReference type="SAM" id="MobiDB-lite"/>
    </source>
</evidence>
<organism evidence="3 4">
    <name type="scientific">Arsenicicoccus cauae</name>
    <dbReference type="NCBI Taxonomy" id="2663847"/>
    <lineage>
        <taxon>Bacteria</taxon>
        <taxon>Bacillati</taxon>
        <taxon>Actinomycetota</taxon>
        <taxon>Actinomycetes</taxon>
        <taxon>Micrococcales</taxon>
        <taxon>Intrasporangiaceae</taxon>
        <taxon>Arsenicicoccus</taxon>
    </lineage>
</organism>
<dbReference type="AlphaFoldDB" id="A0A6I3INU7"/>
<dbReference type="RefSeq" id="WP_154594604.1">
    <property type="nucleotide sequence ID" value="NZ_CP171001.1"/>
</dbReference>
<evidence type="ECO:0000313" key="3">
    <source>
        <dbReference type="EMBL" id="MTB73345.1"/>
    </source>
</evidence>
<dbReference type="Pfam" id="PF01863">
    <property type="entry name" value="YgjP-like"/>
    <property type="match status" value="1"/>
</dbReference>
<feature type="region of interest" description="Disordered" evidence="1">
    <location>
        <begin position="159"/>
        <end position="180"/>
    </location>
</feature>
<evidence type="ECO:0000259" key="2">
    <source>
        <dbReference type="Pfam" id="PF01863"/>
    </source>
</evidence>
<dbReference type="PANTHER" id="PTHR30399">
    <property type="entry name" value="UNCHARACTERIZED PROTEIN YGJP"/>
    <property type="match status" value="1"/>
</dbReference>
<dbReference type="EMBL" id="WLVL01000057">
    <property type="protein sequence ID" value="MTB73345.1"/>
    <property type="molecule type" value="Genomic_DNA"/>
</dbReference>